<sequence length="46" mass="5107">MSRLLKRRGTRDASPDGEAAPTRLGRSYARYRMIAALRMSIAKLAA</sequence>
<dbReference type="EMBL" id="JAALHA020000001">
    <property type="protein sequence ID" value="MDR9893889.1"/>
    <property type="molecule type" value="Genomic_DNA"/>
</dbReference>
<dbReference type="Proteomes" id="UP000667802">
    <property type="component" value="Unassembled WGS sequence"/>
</dbReference>
<name>A0AAP5I501_9CYAN</name>
<protein>
    <submittedName>
        <fullName evidence="2">Uncharacterized protein</fullName>
    </submittedName>
</protein>
<proteinExistence type="predicted"/>
<organism evidence="2 3">
    <name type="scientific">Aetokthonos hydrillicola Thurmond2011</name>
    <dbReference type="NCBI Taxonomy" id="2712845"/>
    <lineage>
        <taxon>Bacteria</taxon>
        <taxon>Bacillati</taxon>
        <taxon>Cyanobacteriota</taxon>
        <taxon>Cyanophyceae</taxon>
        <taxon>Nostocales</taxon>
        <taxon>Hapalosiphonaceae</taxon>
        <taxon>Aetokthonos</taxon>
    </lineage>
</organism>
<reference evidence="3" key="1">
    <citation type="journal article" date="2021" name="Science">
        <title>Hunting the eagle killer: A cyanobacterial neurotoxin causes vacuolar myelinopathy.</title>
        <authorList>
            <person name="Breinlinger S."/>
            <person name="Phillips T.J."/>
            <person name="Haram B.N."/>
            <person name="Mares J."/>
            <person name="Martinez Yerena J.A."/>
            <person name="Hrouzek P."/>
            <person name="Sobotka R."/>
            <person name="Henderson W.M."/>
            <person name="Schmieder P."/>
            <person name="Williams S.M."/>
            <person name="Lauderdale J.D."/>
            <person name="Wilde H.D."/>
            <person name="Gerrin W."/>
            <person name="Kust A."/>
            <person name="Washington J.W."/>
            <person name="Wagner C."/>
            <person name="Geier B."/>
            <person name="Liebeke M."/>
            <person name="Enke H."/>
            <person name="Niedermeyer T.H.J."/>
            <person name="Wilde S.B."/>
        </authorList>
    </citation>
    <scope>NUCLEOTIDE SEQUENCE [LARGE SCALE GENOMIC DNA]</scope>
    <source>
        <strain evidence="3">Thurmond2011</strain>
    </source>
</reference>
<evidence type="ECO:0000313" key="3">
    <source>
        <dbReference type="Proteomes" id="UP000667802"/>
    </source>
</evidence>
<evidence type="ECO:0000313" key="2">
    <source>
        <dbReference type="EMBL" id="MDR9893889.1"/>
    </source>
</evidence>
<dbReference type="AlphaFoldDB" id="A0AAP5I501"/>
<comment type="caution">
    <text evidence="2">The sequence shown here is derived from an EMBL/GenBank/DDBJ whole genome shotgun (WGS) entry which is preliminary data.</text>
</comment>
<feature type="region of interest" description="Disordered" evidence="1">
    <location>
        <begin position="1"/>
        <end position="21"/>
    </location>
</feature>
<accession>A0AAP5I501</accession>
<keyword evidence="3" id="KW-1185">Reference proteome</keyword>
<dbReference type="RefSeq" id="WP_208344589.1">
    <property type="nucleotide sequence ID" value="NZ_JAALHA020000001.1"/>
</dbReference>
<evidence type="ECO:0000256" key="1">
    <source>
        <dbReference type="SAM" id="MobiDB-lite"/>
    </source>
</evidence>
<gene>
    <name evidence="2" type="ORF">G7B40_004780</name>
</gene>